<proteinExistence type="predicted"/>
<dbReference type="AlphaFoldDB" id="A0A261QZ64"/>
<name>A0A261QZ64_9BORD</name>
<evidence type="ECO:0000259" key="1">
    <source>
        <dbReference type="Pfam" id="PF12697"/>
    </source>
</evidence>
<dbReference type="GO" id="GO:0016020">
    <property type="term" value="C:membrane"/>
    <property type="evidence" value="ECO:0007669"/>
    <property type="project" value="TreeGrafter"/>
</dbReference>
<comment type="caution">
    <text evidence="2">The sequence shown here is derived from an EMBL/GenBank/DDBJ whole genome shotgun (WGS) entry which is preliminary data.</text>
</comment>
<dbReference type="GO" id="GO:0016787">
    <property type="term" value="F:hydrolase activity"/>
    <property type="evidence" value="ECO:0007669"/>
    <property type="project" value="UniProtKB-KW"/>
</dbReference>
<dbReference type="EMBL" id="NEVK01000006">
    <property type="protein sequence ID" value="OZI18059.1"/>
    <property type="molecule type" value="Genomic_DNA"/>
</dbReference>
<dbReference type="PANTHER" id="PTHR43798">
    <property type="entry name" value="MONOACYLGLYCEROL LIPASE"/>
    <property type="match status" value="1"/>
</dbReference>
<dbReference type="RefSeq" id="WP_026640035.1">
    <property type="nucleotide sequence ID" value="NZ_NEVI01000017.1"/>
</dbReference>
<dbReference type="InterPro" id="IPR050266">
    <property type="entry name" value="AB_hydrolase_sf"/>
</dbReference>
<keyword evidence="3" id="KW-1185">Reference proteome</keyword>
<dbReference type="Gene3D" id="3.40.50.1820">
    <property type="entry name" value="alpha/beta hydrolase"/>
    <property type="match status" value="1"/>
</dbReference>
<protein>
    <submittedName>
        <fullName evidence="2">Alpha/beta hydrolase</fullName>
    </submittedName>
</protein>
<reference evidence="3" key="1">
    <citation type="submission" date="2017-05" db="EMBL/GenBank/DDBJ databases">
        <title>Complete and WGS of Bordetella genogroups.</title>
        <authorList>
            <person name="Spilker T."/>
            <person name="Lipuma J."/>
        </authorList>
    </citation>
    <scope>NUCLEOTIDE SEQUENCE [LARGE SCALE GENOMIC DNA]</scope>
    <source>
        <strain evidence="3">AU18089</strain>
    </source>
</reference>
<organism evidence="2 3">
    <name type="scientific">Bordetella genomosp. 7</name>
    <dbReference type="NCBI Taxonomy" id="1416805"/>
    <lineage>
        <taxon>Bacteria</taxon>
        <taxon>Pseudomonadati</taxon>
        <taxon>Pseudomonadota</taxon>
        <taxon>Betaproteobacteria</taxon>
        <taxon>Burkholderiales</taxon>
        <taxon>Alcaligenaceae</taxon>
        <taxon>Bordetella</taxon>
    </lineage>
</organism>
<evidence type="ECO:0000313" key="3">
    <source>
        <dbReference type="Proteomes" id="UP000216947"/>
    </source>
</evidence>
<feature type="domain" description="AB hydrolase-1" evidence="1">
    <location>
        <begin position="39"/>
        <end position="261"/>
    </location>
</feature>
<sequence length="275" mass="30476">MTTALLADAPAWAELRALGRSLRLEYRWIAPERRQAPLLVFLHEGLGSASMWKDWPQRACEAAGCRGLVFSRYGYGQSTPRAAGEKWPVSFMHDQAREVLPALFDALGIDAARDRPVLYGHSDGGSIALLYAAMHPDNVCGVIAAAPHIFVEDISIASIELARRAYLESGLRARLARYHADVDSAFWGWNDIWLDPAFRAWDIRTDLPRIRCPVLALQGLDDEYGTLEQIRGIKRALPHAQLMELGDCGHSPHKDQPDQVITAVAGFVDSLNRPG</sequence>
<dbReference type="SUPFAM" id="SSF53474">
    <property type="entry name" value="alpha/beta-Hydrolases"/>
    <property type="match status" value="1"/>
</dbReference>
<dbReference type="Proteomes" id="UP000216947">
    <property type="component" value="Unassembled WGS sequence"/>
</dbReference>
<dbReference type="PANTHER" id="PTHR43798:SF33">
    <property type="entry name" value="HYDROLASE, PUTATIVE (AFU_ORTHOLOGUE AFUA_2G14860)-RELATED"/>
    <property type="match status" value="1"/>
</dbReference>
<gene>
    <name evidence="2" type="ORF">CAL19_13375</name>
</gene>
<dbReference type="OrthoDB" id="135231at2"/>
<accession>A0A261QZ64</accession>
<dbReference type="Pfam" id="PF12697">
    <property type="entry name" value="Abhydrolase_6"/>
    <property type="match status" value="1"/>
</dbReference>
<dbReference type="InterPro" id="IPR000073">
    <property type="entry name" value="AB_hydrolase_1"/>
</dbReference>
<dbReference type="InterPro" id="IPR029058">
    <property type="entry name" value="AB_hydrolase_fold"/>
</dbReference>
<evidence type="ECO:0000313" key="2">
    <source>
        <dbReference type="EMBL" id="OZI18059.1"/>
    </source>
</evidence>
<keyword evidence="2" id="KW-0378">Hydrolase</keyword>